<keyword evidence="2" id="KW-1185">Reference proteome</keyword>
<organism evidence="1 2">
    <name type="scientific">Mytilus galloprovincialis</name>
    <name type="common">Mediterranean mussel</name>
    <dbReference type="NCBI Taxonomy" id="29158"/>
    <lineage>
        <taxon>Eukaryota</taxon>
        <taxon>Metazoa</taxon>
        <taxon>Spiralia</taxon>
        <taxon>Lophotrochozoa</taxon>
        <taxon>Mollusca</taxon>
        <taxon>Bivalvia</taxon>
        <taxon>Autobranchia</taxon>
        <taxon>Pteriomorphia</taxon>
        <taxon>Mytilida</taxon>
        <taxon>Mytiloidea</taxon>
        <taxon>Mytilidae</taxon>
        <taxon>Mytilinae</taxon>
        <taxon>Mytilus</taxon>
    </lineage>
</organism>
<comment type="caution">
    <text evidence="1">The sequence shown here is derived from an EMBL/GenBank/DDBJ whole genome shotgun (WGS) entry which is preliminary data.</text>
</comment>
<name>A0A8B6CFC2_MYTGA</name>
<proteinExistence type="predicted"/>
<dbReference type="Gene3D" id="2.40.50.140">
    <property type="entry name" value="Nucleic acid-binding proteins"/>
    <property type="match status" value="2"/>
</dbReference>
<dbReference type="EMBL" id="UYJE01001701">
    <property type="protein sequence ID" value="VDI04430.1"/>
    <property type="molecule type" value="Genomic_DNA"/>
</dbReference>
<evidence type="ECO:0000313" key="2">
    <source>
        <dbReference type="Proteomes" id="UP000596742"/>
    </source>
</evidence>
<sequence length="289" mass="31922">MNTLEKLSDRSAPFTSPIKVKIVARSQQMTSKAGNTYMTMSMADSTGIKKAVLYDVSLADKMEEGKSILLRNYTVSNGSVMVNTKSKVSNTSEVMVDRERERQAREIIYPPTSPFVNIKEALVMPVGSMLSTKGLIVEEAMVKVVMGDVPIKEITIEEDGKKMIVSLWRQHSANEEVAIGKFVQIENIAIKKFNGSNVGNTTARTKIIIDVSPPEKTHMCEVIGYEKEEECLVLNCLEAENVIDIKVARAILEICFGEDATPEDVLDRTMPIMVNITEVSGVATDIVQI</sequence>
<reference evidence="1" key="1">
    <citation type="submission" date="2018-11" db="EMBL/GenBank/DDBJ databases">
        <authorList>
            <person name="Alioto T."/>
            <person name="Alioto T."/>
        </authorList>
    </citation>
    <scope>NUCLEOTIDE SEQUENCE</scope>
</reference>
<dbReference type="OrthoDB" id="6121668at2759"/>
<protein>
    <submittedName>
        <fullName evidence="1">Uncharacterized protein</fullName>
    </submittedName>
</protein>
<dbReference type="InterPro" id="IPR012340">
    <property type="entry name" value="NA-bd_OB-fold"/>
</dbReference>
<gene>
    <name evidence="1" type="ORF">MGAL_10B032981</name>
</gene>
<evidence type="ECO:0000313" key="1">
    <source>
        <dbReference type="EMBL" id="VDI04430.1"/>
    </source>
</evidence>
<accession>A0A8B6CFC2</accession>
<dbReference type="SUPFAM" id="SSF50249">
    <property type="entry name" value="Nucleic acid-binding proteins"/>
    <property type="match status" value="1"/>
</dbReference>
<dbReference type="AlphaFoldDB" id="A0A8B6CFC2"/>
<dbReference type="Proteomes" id="UP000596742">
    <property type="component" value="Unassembled WGS sequence"/>
</dbReference>